<gene>
    <name evidence="2" type="ORF">VB776_00335</name>
</gene>
<protein>
    <submittedName>
        <fullName evidence="2">DUF2147 domain-containing protein</fullName>
    </submittedName>
</protein>
<dbReference type="EMBL" id="JAYGIL010000002">
    <property type="protein sequence ID" value="MEA5401338.1"/>
    <property type="molecule type" value="Genomic_DNA"/>
</dbReference>
<dbReference type="Gene3D" id="2.40.128.520">
    <property type="match status" value="1"/>
</dbReference>
<keyword evidence="3" id="KW-1185">Reference proteome</keyword>
<dbReference type="RefSeq" id="WP_323324885.1">
    <property type="nucleotide sequence ID" value="NZ_JAYGIL010000002.1"/>
</dbReference>
<evidence type="ECO:0000259" key="1">
    <source>
        <dbReference type="Pfam" id="PF09917"/>
    </source>
</evidence>
<dbReference type="InterPro" id="IPR019223">
    <property type="entry name" value="DUF2147"/>
</dbReference>
<accession>A0ABU5RYN7</accession>
<proteinExistence type="predicted"/>
<dbReference type="Pfam" id="PF09917">
    <property type="entry name" value="DUF2147"/>
    <property type="match status" value="1"/>
</dbReference>
<reference evidence="2 3" key="1">
    <citation type="submission" date="2023-12" db="EMBL/GenBank/DDBJ databases">
        <title>Novel species of the genus Arcicella isolated from rivers.</title>
        <authorList>
            <person name="Lu H."/>
        </authorList>
    </citation>
    <scope>NUCLEOTIDE SEQUENCE [LARGE SCALE GENOMIC DNA]</scope>
    <source>
        <strain evidence="2 3">DC2W</strain>
    </source>
</reference>
<comment type="caution">
    <text evidence="2">The sequence shown here is derived from an EMBL/GenBank/DDBJ whole genome shotgun (WGS) entry which is preliminary data.</text>
</comment>
<dbReference type="Proteomes" id="UP001303899">
    <property type="component" value="Unassembled WGS sequence"/>
</dbReference>
<feature type="domain" description="DUF2147" evidence="1">
    <location>
        <begin position="27"/>
        <end position="141"/>
    </location>
</feature>
<sequence>MKFHKLLPLLFLLCSFKSNDGSEEIVGMWFTQDKASKIQIFKHDNLYFGKIVWLKSPLVNGKAIVDEKNPEEKLRSRAVLGLSIFNRFVFEGKNSWAKGEIYDVRSGRTVSGKLSLKNKNTLDVRGFLGNPIFGKTVTLIRAE</sequence>
<evidence type="ECO:0000313" key="2">
    <source>
        <dbReference type="EMBL" id="MEA5401338.1"/>
    </source>
</evidence>
<organism evidence="2 3">
    <name type="scientific">Arcicella gelida</name>
    <dbReference type="NCBI Taxonomy" id="2984195"/>
    <lineage>
        <taxon>Bacteria</taxon>
        <taxon>Pseudomonadati</taxon>
        <taxon>Bacteroidota</taxon>
        <taxon>Cytophagia</taxon>
        <taxon>Cytophagales</taxon>
        <taxon>Flectobacillaceae</taxon>
        <taxon>Arcicella</taxon>
    </lineage>
</organism>
<dbReference type="PANTHER" id="PTHR36919:SF2">
    <property type="entry name" value="BLL6627 PROTEIN"/>
    <property type="match status" value="1"/>
</dbReference>
<dbReference type="PANTHER" id="PTHR36919">
    <property type="entry name" value="BLR1215 PROTEIN"/>
    <property type="match status" value="1"/>
</dbReference>
<evidence type="ECO:0000313" key="3">
    <source>
        <dbReference type="Proteomes" id="UP001303899"/>
    </source>
</evidence>
<name>A0ABU5RYN7_9BACT</name>